<sequence>MEQKNWFAALTAKRQNTVEALKLTGLKTFTNHIISTYHEPAHFIYELIQNADDAKATKARLELRKNGVLFSHNGSVSFSLTDPALEREPEVSPGHINAITAFALSPKKDDITNNIGRAGVGFKSVFQYTRTPHIYNPPYCFKIEQFVIPREVKPEPEFLHHAETTAFWLPFDRDDKSAEDCYEAIDEQLTRFKNPMLFLKSLRTIDVITVTDYNRFTKELEEIITSPPVSYIKTARVKLNNDTLIKFTQKVKIVDQTSKAYFLTIGVAFVLGINNQIAIGPEHDHYYRYAWCSLPTRHETRLNYAVNAPFILSPNREALKNNRTENTQLINALALLMEMALKSLKEMEYLDESFNDSLPDLKYITTGFMPIAKAAIKVFNMVM</sequence>
<dbReference type="SUPFAM" id="SSF55874">
    <property type="entry name" value="ATPase domain of HSP90 chaperone/DNA topoisomerase II/histidine kinase"/>
    <property type="match status" value="1"/>
</dbReference>
<dbReference type="NCBIfam" id="NF047352">
    <property type="entry name" value="P_loop_sacsin"/>
    <property type="match status" value="1"/>
</dbReference>
<protein>
    <recommendedName>
        <fullName evidence="1">Sacsin/Nov domain-containing protein</fullName>
    </recommendedName>
</protein>
<proteinExistence type="predicted"/>
<dbReference type="Gene3D" id="3.30.565.10">
    <property type="entry name" value="Histidine kinase-like ATPase, C-terminal domain"/>
    <property type="match status" value="1"/>
</dbReference>
<evidence type="ECO:0000259" key="1">
    <source>
        <dbReference type="Pfam" id="PF25794"/>
    </source>
</evidence>
<dbReference type="RefSeq" id="WP_166585995.1">
    <property type="nucleotide sequence ID" value="NZ_WWEO01000042.1"/>
</dbReference>
<dbReference type="InterPro" id="IPR052957">
    <property type="entry name" value="Auxin_embryo_med"/>
</dbReference>
<dbReference type="Pfam" id="PF25794">
    <property type="entry name" value="SACS"/>
    <property type="match status" value="1"/>
</dbReference>
<organism evidence="2 3">
    <name type="scientific">Mucilaginibacter agri</name>
    <dbReference type="NCBI Taxonomy" id="2695265"/>
    <lineage>
        <taxon>Bacteria</taxon>
        <taxon>Pseudomonadati</taxon>
        <taxon>Bacteroidota</taxon>
        <taxon>Sphingobacteriia</taxon>
        <taxon>Sphingobacteriales</taxon>
        <taxon>Sphingobacteriaceae</taxon>
        <taxon>Mucilaginibacter</taxon>
    </lineage>
</organism>
<evidence type="ECO:0000313" key="2">
    <source>
        <dbReference type="EMBL" id="NCD70028.1"/>
    </source>
</evidence>
<gene>
    <name evidence="2" type="ORF">GSY63_11720</name>
</gene>
<reference evidence="2" key="2">
    <citation type="submission" date="2020-10" db="EMBL/GenBank/DDBJ databases">
        <title>Mucilaginibacter sp. nov., isolated from soil.</title>
        <authorList>
            <person name="Jeon C.O."/>
        </authorList>
    </citation>
    <scope>NUCLEOTIDE SEQUENCE</scope>
    <source>
        <strain evidence="2">R11</strain>
    </source>
</reference>
<dbReference type="InterPro" id="IPR058210">
    <property type="entry name" value="SACS/Nov_dom"/>
</dbReference>
<dbReference type="PANTHER" id="PTHR32387:SF0">
    <property type="entry name" value="PROTEIN NO VEIN"/>
    <property type="match status" value="1"/>
</dbReference>
<name>A0A966DSE1_9SPHI</name>
<accession>A0A966DSE1</accession>
<comment type="caution">
    <text evidence="2">The sequence shown here is derived from an EMBL/GenBank/DDBJ whole genome shotgun (WGS) entry which is preliminary data.</text>
</comment>
<feature type="domain" description="Sacsin/Nov" evidence="1">
    <location>
        <begin position="29"/>
        <end position="134"/>
    </location>
</feature>
<evidence type="ECO:0000313" key="3">
    <source>
        <dbReference type="Proteomes" id="UP000638732"/>
    </source>
</evidence>
<dbReference type="PANTHER" id="PTHR32387">
    <property type="entry name" value="WU:FJ29H11"/>
    <property type="match status" value="1"/>
</dbReference>
<dbReference type="AlphaFoldDB" id="A0A966DSE1"/>
<keyword evidence="3" id="KW-1185">Reference proteome</keyword>
<dbReference type="EMBL" id="WWEO01000042">
    <property type="protein sequence ID" value="NCD70028.1"/>
    <property type="molecule type" value="Genomic_DNA"/>
</dbReference>
<dbReference type="Proteomes" id="UP000638732">
    <property type="component" value="Unassembled WGS sequence"/>
</dbReference>
<reference evidence="2" key="1">
    <citation type="submission" date="2020-01" db="EMBL/GenBank/DDBJ databases">
        <authorList>
            <person name="Seo Y.L."/>
        </authorList>
    </citation>
    <scope>NUCLEOTIDE SEQUENCE</scope>
    <source>
        <strain evidence="2">R11</strain>
    </source>
</reference>
<dbReference type="InterPro" id="IPR036890">
    <property type="entry name" value="HATPase_C_sf"/>
</dbReference>